<organism evidence="10 11">
    <name type="scientific">Zasmidium cellare</name>
    <name type="common">Wine cellar mold</name>
    <name type="synonym">Racodium cellare</name>
    <dbReference type="NCBI Taxonomy" id="395010"/>
    <lineage>
        <taxon>Eukaryota</taxon>
        <taxon>Fungi</taxon>
        <taxon>Dikarya</taxon>
        <taxon>Ascomycota</taxon>
        <taxon>Pezizomycotina</taxon>
        <taxon>Dothideomycetes</taxon>
        <taxon>Dothideomycetidae</taxon>
        <taxon>Mycosphaerellales</taxon>
        <taxon>Mycosphaerellaceae</taxon>
        <taxon>Zasmidium</taxon>
    </lineage>
</organism>
<feature type="region of interest" description="Disordered" evidence="9">
    <location>
        <begin position="168"/>
        <end position="189"/>
    </location>
</feature>
<keyword evidence="6 8" id="KW-0406">Ion transport</keyword>
<comment type="similarity">
    <text evidence="2 8">Belongs to the ZIP transporter (TC 2.A.5) family.</text>
</comment>
<feature type="transmembrane region" description="Helical" evidence="8">
    <location>
        <begin position="32"/>
        <end position="52"/>
    </location>
</feature>
<sequence length="374" mass="40746">MTQTYLAATGQFIEMSSCSEGNKYDGRLDLRISSIFVILVGSALGAIVPVYAARSRGTKDMKVPERVFFVARYFGSGVILATALIHLLVPAFEALTNDCLTGSITEYPWAAGIVLMSWFVIFIVHVLTSRYERPDHEHAEPEQSRNGDIRPPADFKYRDDPSSAELSVASQRQSTPLQQSNVSEGQTADERFISEDGVESNSRDNAFNPDSYAAQLTGLFILEFGVIFHSVFIGLTLSVAGGEFTTLYVVLTLHQTFEGIALGARLGSIDWLPSKRWTPYLMAMGYALSTPVAIAIGLGVRTTFNPESQTTLIVNGVFDSISAGILIYTSLVELLAHDFLFSPKMRAAPLSVVFSAIGWMALGAGLMTLLGKWA</sequence>
<dbReference type="InterPro" id="IPR004698">
    <property type="entry name" value="Zn/Fe_permease_fun/pln"/>
</dbReference>
<evidence type="ECO:0000256" key="3">
    <source>
        <dbReference type="ARBA" id="ARBA00022448"/>
    </source>
</evidence>
<feature type="transmembrane region" description="Helical" evidence="8">
    <location>
        <begin position="280"/>
        <end position="300"/>
    </location>
</feature>
<dbReference type="Pfam" id="PF02535">
    <property type="entry name" value="Zip"/>
    <property type="match status" value="1"/>
</dbReference>
<accession>A0ABR0F090</accession>
<evidence type="ECO:0000256" key="9">
    <source>
        <dbReference type="SAM" id="MobiDB-lite"/>
    </source>
</evidence>
<keyword evidence="7 8" id="KW-0472">Membrane</keyword>
<dbReference type="NCBIfam" id="TIGR00820">
    <property type="entry name" value="zip"/>
    <property type="match status" value="1"/>
</dbReference>
<gene>
    <name evidence="10" type="ORF">PRZ48_001074</name>
</gene>
<dbReference type="InterPro" id="IPR003689">
    <property type="entry name" value="ZIP"/>
</dbReference>
<keyword evidence="4 8" id="KW-0812">Transmembrane</keyword>
<feature type="transmembrane region" description="Helical" evidence="8">
    <location>
        <begin position="348"/>
        <end position="370"/>
    </location>
</feature>
<name>A0ABR0F090_ZASCE</name>
<comment type="caution">
    <text evidence="8">Lacks conserved residue(s) required for the propagation of feature annotation.</text>
</comment>
<keyword evidence="3 8" id="KW-0813">Transport</keyword>
<evidence type="ECO:0000256" key="7">
    <source>
        <dbReference type="ARBA" id="ARBA00023136"/>
    </source>
</evidence>
<keyword evidence="11" id="KW-1185">Reference proteome</keyword>
<feature type="transmembrane region" description="Helical" evidence="8">
    <location>
        <begin position="312"/>
        <end position="336"/>
    </location>
</feature>
<dbReference type="Proteomes" id="UP001305779">
    <property type="component" value="Unassembled WGS sequence"/>
</dbReference>
<evidence type="ECO:0000313" key="11">
    <source>
        <dbReference type="Proteomes" id="UP001305779"/>
    </source>
</evidence>
<evidence type="ECO:0000256" key="5">
    <source>
        <dbReference type="ARBA" id="ARBA00022989"/>
    </source>
</evidence>
<evidence type="ECO:0000256" key="2">
    <source>
        <dbReference type="ARBA" id="ARBA00006939"/>
    </source>
</evidence>
<keyword evidence="5 8" id="KW-1133">Transmembrane helix</keyword>
<dbReference type="PANTHER" id="PTHR11040">
    <property type="entry name" value="ZINC/IRON TRANSPORTER"/>
    <property type="match status" value="1"/>
</dbReference>
<evidence type="ECO:0000256" key="1">
    <source>
        <dbReference type="ARBA" id="ARBA00004141"/>
    </source>
</evidence>
<feature type="transmembrane region" description="Helical" evidence="8">
    <location>
        <begin position="219"/>
        <end position="240"/>
    </location>
</feature>
<evidence type="ECO:0000313" key="10">
    <source>
        <dbReference type="EMBL" id="KAK4507339.1"/>
    </source>
</evidence>
<protein>
    <submittedName>
        <fullName evidence="10">Uncharacterized protein</fullName>
    </submittedName>
</protein>
<dbReference type="PANTHER" id="PTHR11040:SF69">
    <property type="entry name" value="ZINC-REGULATED TRANSPORTER 2"/>
    <property type="match status" value="1"/>
</dbReference>
<reference evidence="10 11" key="1">
    <citation type="journal article" date="2023" name="G3 (Bethesda)">
        <title>A chromosome-level genome assembly of Zasmidium syzygii isolated from banana leaves.</title>
        <authorList>
            <person name="van Westerhoven A.C."/>
            <person name="Mehrabi R."/>
            <person name="Talebi R."/>
            <person name="Steentjes M.B.F."/>
            <person name="Corcolon B."/>
            <person name="Chong P.A."/>
            <person name="Kema G.H.J."/>
            <person name="Seidl M.F."/>
        </authorList>
    </citation>
    <scope>NUCLEOTIDE SEQUENCE [LARGE SCALE GENOMIC DNA]</scope>
    <source>
        <strain evidence="10 11">P124</strain>
    </source>
</reference>
<feature type="region of interest" description="Disordered" evidence="9">
    <location>
        <begin position="134"/>
        <end position="154"/>
    </location>
</feature>
<feature type="transmembrane region" description="Helical" evidence="8">
    <location>
        <begin position="107"/>
        <end position="127"/>
    </location>
</feature>
<comment type="subcellular location">
    <subcellularLocation>
        <location evidence="1 8">Membrane</location>
        <topology evidence="1 8">Multi-pass membrane protein</topology>
    </subcellularLocation>
</comment>
<evidence type="ECO:0000256" key="6">
    <source>
        <dbReference type="ARBA" id="ARBA00023065"/>
    </source>
</evidence>
<evidence type="ECO:0000256" key="8">
    <source>
        <dbReference type="RuleBase" id="RU362088"/>
    </source>
</evidence>
<evidence type="ECO:0000256" key="4">
    <source>
        <dbReference type="ARBA" id="ARBA00022692"/>
    </source>
</evidence>
<dbReference type="EMBL" id="JAXOVC010000001">
    <property type="protein sequence ID" value="KAK4507339.1"/>
    <property type="molecule type" value="Genomic_DNA"/>
</dbReference>
<feature type="transmembrane region" description="Helical" evidence="8">
    <location>
        <begin position="73"/>
        <end position="95"/>
    </location>
</feature>
<proteinExistence type="inferred from homology"/>
<feature type="compositionally biased region" description="Polar residues" evidence="9">
    <location>
        <begin position="168"/>
        <end position="186"/>
    </location>
</feature>
<comment type="caution">
    <text evidence="10">The sequence shown here is derived from an EMBL/GenBank/DDBJ whole genome shotgun (WGS) entry which is preliminary data.</text>
</comment>